<keyword evidence="6 7" id="KW-0472">Membrane</keyword>
<sequence>MRFPAVAAASGSKCLKPILLGALCLCGATTDVLTAYTRRQPGPRYLASTAVLLTECSKLFAALTALLVLSGGSLPRLSTVLVTDGPREALRILVPASLYAVQNNLYYYALTNLDPATYTVTVQLKIFTTAVFMRTLLDVRITRGQWAALSVLFSGVCLVQLSPGLLPHRDPAGGSLAAGLSAMVVICIISGFSGVYFEKLLKHSTVPFWVRNLQMYVLGTMAAGVTCLGGDWAKIREQGFFLGYTHAVWALIALSAGSGITVSLVMRHLDNLHKTLGASVSIVMATGAMAILFHASPGPGFLAGAGLVMLAVFLYNYPLDRPTEHAELPR</sequence>
<feature type="transmembrane region" description="Helical" evidence="7">
    <location>
        <begin position="276"/>
        <end position="295"/>
    </location>
</feature>
<evidence type="ECO:0000256" key="3">
    <source>
        <dbReference type="ARBA" id="ARBA00022597"/>
    </source>
</evidence>
<evidence type="ECO:0000256" key="1">
    <source>
        <dbReference type="ARBA" id="ARBA00004141"/>
    </source>
</evidence>
<proteinExistence type="inferred from homology"/>
<keyword evidence="5 7" id="KW-1133">Transmembrane helix</keyword>
<evidence type="ECO:0000256" key="4">
    <source>
        <dbReference type="ARBA" id="ARBA00022692"/>
    </source>
</evidence>
<dbReference type="Pfam" id="PF04142">
    <property type="entry name" value="Nuc_sug_transp"/>
    <property type="match status" value="1"/>
</dbReference>
<dbReference type="NCBIfam" id="TIGR00803">
    <property type="entry name" value="nst"/>
    <property type="match status" value="1"/>
</dbReference>
<feature type="transmembrane region" description="Helical" evidence="7">
    <location>
        <begin position="172"/>
        <end position="196"/>
    </location>
</feature>
<dbReference type="InterPro" id="IPR007271">
    <property type="entry name" value="Nuc_sug_transpt"/>
</dbReference>
<dbReference type="EMBL" id="CP092885">
    <property type="protein sequence ID" value="UYV83666.1"/>
    <property type="molecule type" value="Genomic_DNA"/>
</dbReference>
<name>A0ABY6LR06_9ARAC</name>
<keyword evidence="3" id="KW-0813">Transport</keyword>
<evidence type="ECO:0000256" key="2">
    <source>
        <dbReference type="ARBA" id="ARBA00009976"/>
    </source>
</evidence>
<organism evidence="8 9">
    <name type="scientific">Cordylochernes scorpioides</name>
    <dbReference type="NCBI Taxonomy" id="51811"/>
    <lineage>
        <taxon>Eukaryota</taxon>
        <taxon>Metazoa</taxon>
        <taxon>Ecdysozoa</taxon>
        <taxon>Arthropoda</taxon>
        <taxon>Chelicerata</taxon>
        <taxon>Arachnida</taxon>
        <taxon>Pseudoscorpiones</taxon>
        <taxon>Cheliferoidea</taxon>
        <taxon>Chernetidae</taxon>
        <taxon>Cordylochernes</taxon>
    </lineage>
</organism>
<keyword evidence="4 7" id="KW-0812">Transmembrane</keyword>
<dbReference type="Proteomes" id="UP001235939">
    <property type="component" value="Chromosome 23"/>
</dbReference>
<reference evidence="8 9" key="1">
    <citation type="submission" date="2022-03" db="EMBL/GenBank/DDBJ databases">
        <title>A chromosomal length assembly of Cordylochernes scorpioides.</title>
        <authorList>
            <person name="Zeh D."/>
            <person name="Zeh J."/>
        </authorList>
    </citation>
    <scope>NUCLEOTIDE SEQUENCE [LARGE SCALE GENOMIC DNA]</scope>
    <source>
        <strain evidence="8">IN4F17</strain>
        <tissue evidence="8">Whole Body</tissue>
    </source>
</reference>
<feature type="transmembrane region" description="Helical" evidence="7">
    <location>
        <begin position="301"/>
        <end position="319"/>
    </location>
</feature>
<comment type="subcellular location">
    <subcellularLocation>
        <location evidence="1">Membrane</location>
        <topology evidence="1">Multi-pass membrane protein</topology>
    </subcellularLocation>
</comment>
<evidence type="ECO:0000256" key="5">
    <source>
        <dbReference type="ARBA" id="ARBA00022989"/>
    </source>
</evidence>
<feature type="transmembrane region" description="Helical" evidence="7">
    <location>
        <begin position="241"/>
        <end position="264"/>
    </location>
</feature>
<feature type="transmembrane region" description="Helical" evidence="7">
    <location>
        <begin position="146"/>
        <end position="166"/>
    </location>
</feature>
<evidence type="ECO:0000313" key="9">
    <source>
        <dbReference type="Proteomes" id="UP001235939"/>
    </source>
</evidence>
<evidence type="ECO:0000256" key="6">
    <source>
        <dbReference type="ARBA" id="ARBA00023136"/>
    </source>
</evidence>
<protein>
    <submittedName>
        <fullName evidence="8">SLC35A2</fullName>
    </submittedName>
</protein>
<feature type="transmembrane region" description="Helical" evidence="7">
    <location>
        <begin position="216"/>
        <end position="235"/>
    </location>
</feature>
<keyword evidence="9" id="KW-1185">Reference proteome</keyword>
<dbReference type="PANTHER" id="PTHR10231">
    <property type="entry name" value="NUCLEOTIDE-SUGAR TRANSMEMBRANE TRANSPORTER"/>
    <property type="match status" value="1"/>
</dbReference>
<evidence type="ECO:0000313" key="8">
    <source>
        <dbReference type="EMBL" id="UYV83666.1"/>
    </source>
</evidence>
<comment type="similarity">
    <text evidence="2">Belongs to the nucleotide-sugar transporter family. SLC35A subfamily.</text>
</comment>
<evidence type="ECO:0000256" key="7">
    <source>
        <dbReference type="SAM" id="Phobius"/>
    </source>
</evidence>
<dbReference type="InterPro" id="IPR037185">
    <property type="entry name" value="EmrE-like"/>
</dbReference>
<accession>A0ABY6LR06</accession>
<gene>
    <name evidence="8" type="ORF">LAZ67_23001999</name>
</gene>
<keyword evidence="3" id="KW-0762">Sugar transport</keyword>
<dbReference type="PIRSF" id="PIRSF005799">
    <property type="entry name" value="UDP-gal_transpt"/>
    <property type="match status" value="1"/>
</dbReference>
<dbReference type="SUPFAM" id="SSF103481">
    <property type="entry name" value="Multidrug resistance efflux transporter EmrE"/>
    <property type="match status" value="1"/>
</dbReference>